<organism evidence="16 17">
    <name type="scientific">Curvularia kusanoi</name>
    <name type="common">Cochliobolus kusanoi</name>
    <dbReference type="NCBI Taxonomy" id="90978"/>
    <lineage>
        <taxon>Eukaryota</taxon>
        <taxon>Fungi</taxon>
        <taxon>Dikarya</taxon>
        <taxon>Ascomycota</taxon>
        <taxon>Pezizomycotina</taxon>
        <taxon>Dothideomycetes</taxon>
        <taxon>Pleosporomycetidae</taxon>
        <taxon>Pleosporales</taxon>
        <taxon>Pleosporineae</taxon>
        <taxon>Pleosporaceae</taxon>
        <taxon>Curvularia</taxon>
    </lineage>
</organism>
<dbReference type="GO" id="GO:0005576">
    <property type="term" value="C:extracellular region"/>
    <property type="evidence" value="ECO:0007669"/>
    <property type="project" value="UniProtKB-SubCell"/>
</dbReference>
<keyword evidence="9" id="KW-0843">Virulence</keyword>
<dbReference type="Proteomes" id="UP000801428">
    <property type="component" value="Unassembled WGS sequence"/>
</dbReference>
<dbReference type="InterPro" id="IPR000834">
    <property type="entry name" value="Peptidase_M14"/>
</dbReference>
<evidence type="ECO:0000256" key="3">
    <source>
        <dbReference type="ARBA" id="ARBA00004613"/>
    </source>
</evidence>
<dbReference type="CDD" id="cd06242">
    <property type="entry name" value="M14-like"/>
    <property type="match status" value="1"/>
</dbReference>
<comment type="cofactor">
    <cofactor evidence="1">
        <name>Zn(2+)</name>
        <dbReference type="ChEBI" id="CHEBI:29105"/>
    </cofactor>
</comment>
<evidence type="ECO:0000256" key="13">
    <source>
        <dbReference type="PROSITE-ProRule" id="PRU01379"/>
    </source>
</evidence>
<dbReference type="EMBL" id="SWKU01000002">
    <property type="protein sequence ID" value="KAF3009572.1"/>
    <property type="molecule type" value="Genomic_DNA"/>
</dbReference>
<keyword evidence="6" id="KW-0645">Protease</keyword>
<gene>
    <name evidence="16" type="ORF">E8E13_005894</name>
</gene>
<evidence type="ECO:0000256" key="8">
    <source>
        <dbReference type="ARBA" id="ARBA00022801"/>
    </source>
</evidence>
<evidence type="ECO:0000256" key="1">
    <source>
        <dbReference type="ARBA" id="ARBA00001947"/>
    </source>
</evidence>
<keyword evidence="7 14" id="KW-0732">Signal</keyword>
<evidence type="ECO:0000256" key="5">
    <source>
        <dbReference type="ARBA" id="ARBA00022525"/>
    </source>
</evidence>
<evidence type="ECO:0000313" key="16">
    <source>
        <dbReference type="EMBL" id="KAF3009572.1"/>
    </source>
</evidence>
<feature type="signal peptide" evidence="14">
    <location>
        <begin position="1"/>
        <end position="17"/>
    </location>
</feature>
<dbReference type="OrthoDB" id="3626597at2759"/>
<evidence type="ECO:0000256" key="7">
    <source>
        <dbReference type="ARBA" id="ARBA00022729"/>
    </source>
</evidence>
<reference evidence="16" key="1">
    <citation type="submission" date="2019-04" db="EMBL/GenBank/DDBJ databases">
        <title>Sequencing of skin fungus with MAO and IRED activity.</title>
        <authorList>
            <person name="Marsaioli A.J."/>
            <person name="Bonatto J.M.C."/>
            <person name="Reis Junior O."/>
        </authorList>
    </citation>
    <scope>NUCLEOTIDE SEQUENCE</scope>
    <source>
        <strain evidence="16">30M1</strain>
    </source>
</reference>
<sequence>MATFSLLLFTAATLVQGSKYGENHVAVGSDSQIVEQRAFPAPNVTLYSPAFAPNASFAPGWTKGSEGATSQADLDAFLQSFAQKNAAWASYGNADFLSEEGNFFPYVHLASSSNSTSKVRVWIQGSVHGNEPAGDEATLALLGAMDADPSWAAGFLEKLDIIVLPRYNPDGNGYFQRTLATNFDPNRDHTKLARQQTRDIKQWFSQFSPHIAIDMHEYGARSRYAGNYSNAADGMYSAAKNLNIHPAVRKLSETVFAPAIGASMESKGLRGEPYMTASRSANPIRLDEAGTDAKIGRNAMGLTQSITFLFETRGIGIASQSFKRRTLAGLQMILGVLETARDQAETVYGTIEGAIEDLIASQEPIVVTDYTTYSNRTWTMVDTRNGDIVQIPVEFASTTPATPNRTVVRPEGYVIPRAWHDLAERLRVSGVEVETLLEGFQGNVEVYNITSSSLGRSYYEAVKPNLFTEHAWTGYISTRGDWRSVYHGIGGRNLRDVASAKMTNQTKIEGDAVVVDQVVRFRVVETLFNGDFVLQSNYFHTRDGMYTLRMLAEHRTGRLSTGSRNGINTPFGIIYGIEPGSWLWLWKAEWSTENTVT</sequence>
<evidence type="ECO:0000256" key="12">
    <source>
        <dbReference type="ARBA" id="ARBA00042017"/>
    </source>
</evidence>
<dbReference type="GO" id="GO:0006508">
    <property type="term" value="P:proteolysis"/>
    <property type="evidence" value="ECO:0007669"/>
    <property type="project" value="UniProtKB-KW"/>
</dbReference>
<dbReference type="PROSITE" id="PS52035">
    <property type="entry name" value="PEPTIDASE_M14"/>
    <property type="match status" value="1"/>
</dbReference>
<feature type="chain" id="PRO_5040111664" description="Carboxypeptidase M14B" evidence="14">
    <location>
        <begin position="18"/>
        <end position="597"/>
    </location>
</feature>
<evidence type="ECO:0000256" key="14">
    <source>
        <dbReference type="SAM" id="SignalP"/>
    </source>
</evidence>
<evidence type="ECO:0000256" key="4">
    <source>
        <dbReference type="ARBA" id="ARBA00005988"/>
    </source>
</evidence>
<comment type="similarity">
    <text evidence="4 13">Belongs to the peptidase M14 family.</text>
</comment>
<proteinExistence type="inferred from homology"/>
<comment type="subcellular location">
    <subcellularLocation>
        <location evidence="3">Secreted</location>
    </subcellularLocation>
</comment>
<accession>A0A9P4TKI8</accession>
<name>A0A9P4TKI8_CURKU</name>
<evidence type="ECO:0000313" key="17">
    <source>
        <dbReference type="Proteomes" id="UP000801428"/>
    </source>
</evidence>
<keyword evidence="17" id="KW-1185">Reference proteome</keyword>
<dbReference type="PANTHER" id="PTHR11705:SF83">
    <property type="entry name" value="INACTIVE METALLOCARBOXYPEPTIDASE ECM14"/>
    <property type="match status" value="1"/>
</dbReference>
<keyword evidence="10" id="KW-0325">Glycoprotein</keyword>
<dbReference type="Gene3D" id="3.40.630.10">
    <property type="entry name" value="Zn peptidases"/>
    <property type="match status" value="1"/>
</dbReference>
<dbReference type="GO" id="GO:0004181">
    <property type="term" value="F:metallocarboxypeptidase activity"/>
    <property type="evidence" value="ECO:0007669"/>
    <property type="project" value="InterPro"/>
</dbReference>
<evidence type="ECO:0000256" key="11">
    <source>
        <dbReference type="ARBA" id="ARBA00041263"/>
    </source>
</evidence>
<dbReference type="AlphaFoldDB" id="A0A9P4TKI8"/>
<dbReference type="Pfam" id="PF00246">
    <property type="entry name" value="Peptidase_M14"/>
    <property type="match status" value="1"/>
</dbReference>
<evidence type="ECO:0000259" key="15">
    <source>
        <dbReference type="PROSITE" id="PS52035"/>
    </source>
</evidence>
<feature type="domain" description="Peptidase M14" evidence="15">
    <location>
        <begin position="67"/>
        <end position="340"/>
    </location>
</feature>
<evidence type="ECO:0000256" key="10">
    <source>
        <dbReference type="ARBA" id="ARBA00023180"/>
    </source>
</evidence>
<protein>
    <recommendedName>
        <fullName evidence="12">Carboxypeptidase M14B</fullName>
    </recommendedName>
    <alternativeName>
        <fullName evidence="11">Carboxypeptidase MCPB</fullName>
    </alternativeName>
</protein>
<feature type="active site" description="Proton donor/acceptor" evidence="13">
    <location>
        <position position="311"/>
    </location>
</feature>
<evidence type="ECO:0000256" key="6">
    <source>
        <dbReference type="ARBA" id="ARBA00022670"/>
    </source>
</evidence>
<dbReference type="GO" id="GO:0008270">
    <property type="term" value="F:zinc ion binding"/>
    <property type="evidence" value="ECO:0007669"/>
    <property type="project" value="InterPro"/>
</dbReference>
<dbReference type="SUPFAM" id="SSF53187">
    <property type="entry name" value="Zn-dependent exopeptidases"/>
    <property type="match status" value="1"/>
</dbReference>
<dbReference type="PANTHER" id="PTHR11705">
    <property type="entry name" value="PROTEASE FAMILY M14 CARBOXYPEPTIDASE A,B"/>
    <property type="match status" value="1"/>
</dbReference>
<evidence type="ECO:0000256" key="9">
    <source>
        <dbReference type="ARBA" id="ARBA00023026"/>
    </source>
</evidence>
<comment type="function">
    <text evidence="2">Extracellular metalloprotease that contributes to pathogenicity.</text>
</comment>
<keyword evidence="5" id="KW-0964">Secreted</keyword>
<evidence type="ECO:0000256" key="2">
    <source>
        <dbReference type="ARBA" id="ARBA00003091"/>
    </source>
</evidence>
<keyword evidence="8" id="KW-0378">Hydrolase</keyword>
<comment type="caution">
    <text evidence="16">The sequence shown here is derived from an EMBL/GenBank/DDBJ whole genome shotgun (WGS) entry which is preliminary data.</text>
</comment>